<keyword evidence="5 10" id="KW-0812">Transmembrane</keyword>
<evidence type="ECO:0000256" key="4">
    <source>
        <dbReference type="ARBA" id="ARBA00022475"/>
    </source>
</evidence>
<evidence type="ECO:0000256" key="3">
    <source>
        <dbReference type="ARBA" id="ARBA00012949"/>
    </source>
</evidence>
<dbReference type="EMBL" id="JADJZA010000001">
    <property type="protein sequence ID" value="MBK9295358.1"/>
    <property type="molecule type" value="Genomic_DNA"/>
</dbReference>
<evidence type="ECO:0000256" key="10">
    <source>
        <dbReference type="RuleBase" id="RU003376"/>
    </source>
</evidence>
<keyword evidence="6 11" id="KW-1133">Transmembrane helix</keyword>
<dbReference type="Pfam" id="PF00510">
    <property type="entry name" value="COX3"/>
    <property type="match status" value="1"/>
</dbReference>
<dbReference type="Proteomes" id="UP000727993">
    <property type="component" value="Unassembled WGS sequence"/>
</dbReference>
<reference evidence="13 14" key="1">
    <citation type="submission" date="2020-10" db="EMBL/GenBank/DDBJ databases">
        <title>Connecting structure to function with the recovery of over 1000 high-quality activated sludge metagenome-assembled genomes encoding full-length rRNA genes using long-read sequencing.</title>
        <authorList>
            <person name="Singleton C.M."/>
            <person name="Petriglieri F."/>
            <person name="Kristensen J.M."/>
            <person name="Kirkegaard R.H."/>
            <person name="Michaelsen T.Y."/>
            <person name="Andersen M.H."/>
            <person name="Karst S.M."/>
            <person name="Dueholm M.S."/>
            <person name="Nielsen P.H."/>
            <person name="Albertsen M."/>
        </authorList>
    </citation>
    <scope>NUCLEOTIDE SEQUENCE [LARGE SCALE GENOMIC DNA]</scope>
    <source>
        <strain evidence="13">Lyne_18-Q3-R50-59_MAXAC.006</strain>
    </source>
</reference>
<dbReference type="SUPFAM" id="SSF81452">
    <property type="entry name" value="Cytochrome c oxidase subunit III-like"/>
    <property type="match status" value="1"/>
</dbReference>
<dbReference type="AlphaFoldDB" id="A0A936N9F0"/>
<feature type="transmembrane region" description="Helical" evidence="11">
    <location>
        <begin position="90"/>
        <end position="114"/>
    </location>
</feature>
<evidence type="ECO:0000256" key="2">
    <source>
        <dbReference type="ARBA" id="ARBA00010581"/>
    </source>
</evidence>
<proteinExistence type="inferred from homology"/>
<dbReference type="InterPro" id="IPR035973">
    <property type="entry name" value="Cyt_c_oxidase_su3-like_sf"/>
</dbReference>
<protein>
    <recommendedName>
        <fullName evidence="3">cytochrome-c oxidase</fullName>
        <ecNumber evidence="3">7.1.1.9</ecNumber>
    </recommendedName>
    <alternativeName>
        <fullName evidence="8">Cytochrome aa3 subunit 3</fullName>
    </alternativeName>
    <alternativeName>
        <fullName evidence="9">Cytochrome c oxidase polypeptide III</fullName>
    </alternativeName>
</protein>
<evidence type="ECO:0000256" key="1">
    <source>
        <dbReference type="ARBA" id="ARBA00004651"/>
    </source>
</evidence>
<evidence type="ECO:0000256" key="6">
    <source>
        <dbReference type="ARBA" id="ARBA00022989"/>
    </source>
</evidence>
<evidence type="ECO:0000256" key="8">
    <source>
        <dbReference type="ARBA" id="ARBA00031400"/>
    </source>
</evidence>
<feature type="transmembrane region" description="Helical" evidence="11">
    <location>
        <begin position="126"/>
        <end position="152"/>
    </location>
</feature>
<dbReference type="GO" id="GO:0005886">
    <property type="term" value="C:plasma membrane"/>
    <property type="evidence" value="ECO:0007669"/>
    <property type="project" value="UniProtKB-SubCell"/>
</dbReference>
<comment type="similarity">
    <text evidence="2 10">Belongs to the cytochrome c oxidase subunit 3 family.</text>
</comment>
<feature type="domain" description="Heme-copper oxidase subunit III family profile" evidence="12">
    <location>
        <begin position="1"/>
        <end position="192"/>
    </location>
</feature>
<feature type="transmembrane region" description="Helical" evidence="11">
    <location>
        <begin position="63"/>
        <end position="84"/>
    </location>
</feature>
<keyword evidence="4" id="KW-1003">Cell membrane</keyword>
<accession>A0A936N9F0</accession>
<keyword evidence="7 11" id="KW-0472">Membrane</keyword>
<dbReference type="EC" id="7.1.1.9" evidence="3"/>
<name>A0A936N9F0_9ACTN</name>
<evidence type="ECO:0000256" key="11">
    <source>
        <dbReference type="SAM" id="Phobius"/>
    </source>
</evidence>
<dbReference type="PANTHER" id="PTHR11403">
    <property type="entry name" value="CYTOCHROME C OXIDASE SUBUNIT III"/>
    <property type="match status" value="1"/>
</dbReference>
<dbReference type="PROSITE" id="PS50253">
    <property type="entry name" value="COX3"/>
    <property type="match status" value="1"/>
</dbReference>
<evidence type="ECO:0000259" key="12">
    <source>
        <dbReference type="PROSITE" id="PS50253"/>
    </source>
</evidence>
<dbReference type="Gene3D" id="1.20.120.80">
    <property type="entry name" value="Cytochrome c oxidase, subunit III, four-helix bundle"/>
    <property type="match status" value="1"/>
</dbReference>
<dbReference type="GO" id="GO:0004129">
    <property type="term" value="F:cytochrome-c oxidase activity"/>
    <property type="evidence" value="ECO:0007669"/>
    <property type="project" value="UniProtKB-EC"/>
</dbReference>
<dbReference type="InterPro" id="IPR013833">
    <property type="entry name" value="Cyt_c_oxidase_su3_a-hlx"/>
</dbReference>
<evidence type="ECO:0000256" key="5">
    <source>
        <dbReference type="ARBA" id="ARBA00022692"/>
    </source>
</evidence>
<organism evidence="13 14">
    <name type="scientific">Candidatus Neomicrothrix subdominans</name>
    <dbReference type="NCBI Taxonomy" id="2954438"/>
    <lineage>
        <taxon>Bacteria</taxon>
        <taxon>Bacillati</taxon>
        <taxon>Actinomycetota</taxon>
        <taxon>Acidimicrobiia</taxon>
        <taxon>Acidimicrobiales</taxon>
        <taxon>Microthrixaceae</taxon>
        <taxon>Candidatus Neomicrothrix</taxon>
    </lineage>
</organism>
<evidence type="ECO:0000256" key="9">
    <source>
        <dbReference type="ARBA" id="ARBA00031625"/>
    </source>
</evidence>
<dbReference type="InterPro" id="IPR000298">
    <property type="entry name" value="Cyt_c_oxidase-like_su3"/>
</dbReference>
<dbReference type="GO" id="GO:0019646">
    <property type="term" value="P:aerobic electron transport chain"/>
    <property type="evidence" value="ECO:0007669"/>
    <property type="project" value="InterPro"/>
</dbReference>
<dbReference type="InterPro" id="IPR024791">
    <property type="entry name" value="Cyt_c/ubiquinol_Oxase_su3"/>
</dbReference>
<evidence type="ECO:0000313" key="13">
    <source>
        <dbReference type="EMBL" id="MBK9295358.1"/>
    </source>
</evidence>
<evidence type="ECO:0000256" key="7">
    <source>
        <dbReference type="ARBA" id="ARBA00023136"/>
    </source>
</evidence>
<comment type="caution">
    <text evidence="13">The sequence shown here is derived from an EMBL/GenBank/DDBJ whole genome shotgun (WGS) entry which is preliminary data.</text>
</comment>
<dbReference type="PANTHER" id="PTHR11403:SF2">
    <property type="entry name" value="CYTOCHROME BO(3) UBIQUINOL OXIDASE SUBUNIT 3"/>
    <property type="match status" value="1"/>
</dbReference>
<comment type="subcellular location">
    <subcellularLocation>
        <location evidence="1 10">Cell membrane</location>
        <topology evidence="1 10">Multi-pass membrane protein</topology>
    </subcellularLocation>
</comment>
<gene>
    <name evidence="13" type="ORF">IPN02_00475</name>
</gene>
<sequence length="192" mass="20728">MSSIPAELAPPVLPKRRQTVIGAALAAGSSAMLVVILLGNYLEIRSASDNFFDGVSMPLTQPNVMFWGLGLSVLSMQWAVWAIARDERSQAYWAIGITALLGLAFLNSTWYLLAQSDLAVGTQPEAGATFAVVGAHVAMTIAGLLMLAVMAFRTFAGQFSSRYPDGWSATAVYWHTMVGVFVLVWYAVYITK</sequence>
<feature type="transmembrane region" description="Helical" evidence="11">
    <location>
        <begin position="172"/>
        <end position="190"/>
    </location>
</feature>
<feature type="transmembrane region" description="Helical" evidence="11">
    <location>
        <begin position="20"/>
        <end position="42"/>
    </location>
</feature>
<evidence type="ECO:0000313" key="14">
    <source>
        <dbReference type="Proteomes" id="UP000727993"/>
    </source>
</evidence>